<feature type="compositionally biased region" description="Low complexity" evidence="4">
    <location>
        <begin position="47"/>
        <end position="81"/>
    </location>
</feature>
<evidence type="ECO:0000256" key="4">
    <source>
        <dbReference type="SAM" id="MobiDB-lite"/>
    </source>
</evidence>
<evidence type="ECO:0000259" key="5">
    <source>
        <dbReference type="PROSITE" id="PS51634"/>
    </source>
</evidence>
<sequence length="745" mass="73934">MADLQDALADVAFRLESLKAALNDQQPGEPSQAANLVARVAADLQSLLQPSQQAQPAASQGETAAQQQQQGPSQQAAPAAEGSMPQAGALPATPFDQRRPPAAGPSTAAKAAAPTPRGLPATTPLAAEVLASLNGLPPADAEGSGHGSAAVAETDGDAEAAATLSGFLGGGLSLEPPSRAGSGPRQQHNRTSPALASILGDTALLPPPPMHAAAMAAAAAAAAGPAVPVSRRGSAASAALPIATQARNLRPCNCKRSMCLKMYCDCFAAGGYCAPSCTCLSCSNTPAEFEAVQAAREIVLAKNPRAFEVKVTASEGHKRGCRCKRSKCLKKYCECFHAGARCNPDVCQCEDCRNTDGDTMLAPLLGLGAQAGPSWAGMGLLDPTADVLAMFQGPLPPLPTASNGSGSSGDSANRRAQAAAAAIPLPPLPAFVLPPLPDASSLLGSLPLPALDPAAAAAFAIHPAAAAATATFAAAATMADTQQQQQAEESMADAASCPAAMQAAAAALAAATAAGGAPPAALAGPAAATPVGQAKVVASALTSHLSDMAGPDAEMHDTATSPAPHMAIAQLAGRRDLAAAVAATLTGGAPAVVLKGRPPLPNGRVRSRAQSPDLSSADENGGDSSLSQRSKRPRRAASGGVLGAVAAEASEWGLEMVSPPLKRANSLPAAAEAVPPKAGRPKVSDRVALLKKALAGETAAAAATTAGMLPVGRPAVLCEADLDEAPSAEDEDAVSALFELSASVC</sequence>
<comment type="subcellular location">
    <subcellularLocation>
        <location evidence="1">Nucleus</location>
    </subcellularLocation>
</comment>
<dbReference type="Proteomes" id="UP001205105">
    <property type="component" value="Unassembled WGS sequence"/>
</dbReference>
<protein>
    <recommendedName>
        <fullName evidence="5">CRC domain-containing protein</fullName>
    </recommendedName>
</protein>
<dbReference type="SMART" id="SM01114">
    <property type="entry name" value="CXC"/>
    <property type="match status" value="2"/>
</dbReference>
<dbReference type="EMBL" id="JADXDR010000012">
    <property type="protein sequence ID" value="KAI7845874.1"/>
    <property type="molecule type" value="Genomic_DNA"/>
</dbReference>
<proteinExistence type="inferred from homology"/>
<evidence type="ECO:0000256" key="2">
    <source>
        <dbReference type="ARBA" id="ARBA00007267"/>
    </source>
</evidence>
<evidence type="ECO:0000313" key="6">
    <source>
        <dbReference type="EMBL" id="KAI7845874.1"/>
    </source>
</evidence>
<evidence type="ECO:0000256" key="3">
    <source>
        <dbReference type="ARBA" id="ARBA00023242"/>
    </source>
</evidence>
<evidence type="ECO:0000313" key="7">
    <source>
        <dbReference type="Proteomes" id="UP001205105"/>
    </source>
</evidence>
<accession>A0AAD5E0U9</accession>
<dbReference type="PANTHER" id="PTHR12446:SF34">
    <property type="entry name" value="PROTEIN LIN-54 HOMOLOG"/>
    <property type="match status" value="1"/>
</dbReference>
<dbReference type="InterPro" id="IPR005172">
    <property type="entry name" value="CRC"/>
</dbReference>
<feature type="region of interest" description="Disordered" evidence="4">
    <location>
        <begin position="47"/>
        <end position="121"/>
    </location>
</feature>
<gene>
    <name evidence="6" type="ORF">COHA_000608</name>
</gene>
<dbReference type="GO" id="GO:0005634">
    <property type="term" value="C:nucleus"/>
    <property type="evidence" value="ECO:0007669"/>
    <property type="project" value="UniProtKB-SubCell"/>
</dbReference>
<keyword evidence="7" id="KW-1185">Reference proteome</keyword>
<organism evidence="6 7">
    <name type="scientific">Chlorella ohadii</name>
    <dbReference type="NCBI Taxonomy" id="2649997"/>
    <lineage>
        <taxon>Eukaryota</taxon>
        <taxon>Viridiplantae</taxon>
        <taxon>Chlorophyta</taxon>
        <taxon>core chlorophytes</taxon>
        <taxon>Trebouxiophyceae</taxon>
        <taxon>Chlorellales</taxon>
        <taxon>Chlorellaceae</taxon>
        <taxon>Chlorella clade</taxon>
        <taxon>Chlorella</taxon>
    </lineage>
</organism>
<feature type="compositionally biased region" description="Low complexity" evidence="4">
    <location>
        <begin position="100"/>
        <end position="116"/>
    </location>
</feature>
<name>A0AAD5E0U9_9CHLO</name>
<dbReference type="Pfam" id="PF03638">
    <property type="entry name" value="TCR"/>
    <property type="match status" value="2"/>
</dbReference>
<dbReference type="InterPro" id="IPR028307">
    <property type="entry name" value="Lin-54_fam"/>
</dbReference>
<feature type="region of interest" description="Disordered" evidence="4">
    <location>
        <begin position="136"/>
        <end position="155"/>
    </location>
</feature>
<dbReference type="AlphaFoldDB" id="A0AAD5E0U9"/>
<feature type="compositionally biased region" description="Polar residues" evidence="4">
    <location>
        <begin position="608"/>
        <end position="628"/>
    </location>
</feature>
<dbReference type="GO" id="GO:0006355">
    <property type="term" value="P:regulation of DNA-templated transcription"/>
    <property type="evidence" value="ECO:0007669"/>
    <property type="project" value="TreeGrafter"/>
</dbReference>
<comment type="caution">
    <text evidence="6">The sequence shown here is derived from an EMBL/GenBank/DDBJ whole genome shotgun (WGS) entry which is preliminary data.</text>
</comment>
<dbReference type="InterPro" id="IPR033467">
    <property type="entry name" value="Tesmin/TSO1-like_CXC"/>
</dbReference>
<reference evidence="6" key="1">
    <citation type="submission" date="2020-11" db="EMBL/GenBank/DDBJ databases">
        <title>Chlorella ohadii genome sequencing and assembly.</title>
        <authorList>
            <person name="Murik O."/>
            <person name="Treves H."/>
            <person name="Kedem I."/>
            <person name="Shotland Y."/>
            <person name="Kaplan A."/>
        </authorList>
    </citation>
    <scope>NUCLEOTIDE SEQUENCE</scope>
    <source>
        <strain evidence="6">1</strain>
    </source>
</reference>
<keyword evidence="3" id="KW-0539">Nucleus</keyword>
<comment type="similarity">
    <text evidence="2">Belongs to the lin-54 family.</text>
</comment>
<feature type="region of interest" description="Disordered" evidence="4">
    <location>
        <begin position="167"/>
        <end position="191"/>
    </location>
</feature>
<dbReference type="PROSITE" id="PS51634">
    <property type="entry name" value="CRC"/>
    <property type="match status" value="1"/>
</dbReference>
<dbReference type="PANTHER" id="PTHR12446">
    <property type="entry name" value="TESMIN/TSO1-RELATED"/>
    <property type="match status" value="1"/>
</dbReference>
<evidence type="ECO:0000256" key="1">
    <source>
        <dbReference type="ARBA" id="ARBA00004123"/>
    </source>
</evidence>
<feature type="compositionally biased region" description="Low complexity" evidence="4">
    <location>
        <begin position="401"/>
        <end position="418"/>
    </location>
</feature>
<feature type="region of interest" description="Disordered" evidence="4">
    <location>
        <begin position="398"/>
        <end position="418"/>
    </location>
</feature>
<feature type="region of interest" description="Disordered" evidence="4">
    <location>
        <begin position="591"/>
        <end position="640"/>
    </location>
</feature>
<feature type="domain" description="CRC" evidence="5">
    <location>
        <begin position="248"/>
        <end position="357"/>
    </location>
</feature>